<dbReference type="RefSeq" id="XP_014506440.1">
    <property type="nucleotide sequence ID" value="XM_014650954.1"/>
</dbReference>
<gene>
    <name evidence="2" type="primary">LOC106766206</name>
</gene>
<evidence type="ECO:0000313" key="2">
    <source>
        <dbReference type="RefSeq" id="XP_014506440.1"/>
    </source>
</evidence>
<dbReference type="PANTHER" id="PTHR11439">
    <property type="entry name" value="GAG-POL-RELATED RETROTRANSPOSON"/>
    <property type="match status" value="1"/>
</dbReference>
<name>A0A1S3UK81_VIGRR</name>
<proteinExistence type="predicted"/>
<dbReference type="AlphaFoldDB" id="A0A1S3UK81"/>
<dbReference type="CDD" id="cd09272">
    <property type="entry name" value="RNase_HI_RT_Ty1"/>
    <property type="match status" value="1"/>
</dbReference>
<reference evidence="2" key="2">
    <citation type="submission" date="2025-08" db="UniProtKB">
        <authorList>
            <consortium name="RefSeq"/>
        </authorList>
    </citation>
    <scope>IDENTIFICATION</scope>
    <source>
        <tissue evidence="2">Leaf</tissue>
    </source>
</reference>
<dbReference type="KEGG" id="vra:106766206"/>
<keyword evidence="1" id="KW-1185">Reference proteome</keyword>
<dbReference type="PANTHER" id="PTHR11439:SF517">
    <property type="entry name" value="CYSTEINE-RICH RLK (RECEPTOR-LIKE PROTEIN KINASE) 8"/>
    <property type="match status" value="1"/>
</dbReference>
<dbReference type="OrthoDB" id="1922643at2759"/>
<dbReference type="GeneID" id="106766206"/>
<dbReference type="STRING" id="3916.A0A1S3UK81"/>
<sequence length="154" mass="17357">MLSKDDEGTPIDATKFKQVIGCLMYLIATRPDLLFGTSLISRYMANPKESHWFAIKRLLRYLKGTIEYGIFYKKGRKIDFTAYSDSNYAGDSDDRRSTSGAVFMIGTTVVSWASNKQPVVSLSTTEAEYIAAAFCACQCIWLERILEHIGIRNT</sequence>
<evidence type="ECO:0000313" key="1">
    <source>
        <dbReference type="Proteomes" id="UP000087766"/>
    </source>
</evidence>
<dbReference type="Proteomes" id="UP000087766">
    <property type="component" value="Chromosome 7"/>
</dbReference>
<accession>A0A1S3UK81</accession>
<organism evidence="1 2">
    <name type="scientific">Vigna radiata var. radiata</name>
    <name type="common">Mung bean</name>
    <name type="synonym">Phaseolus aureus</name>
    <dbReference type="NCBI Taxonomy" id="3916"/>
    <lineage>
        <taxon>Eukaryota</taxon>
        <taxon>Viridiplantae</taxon>
        <taxon>Streptophyta</taxon>
        <taxon>Embryophyta</taxon>
        <taxon>Tracheophyta</taxon>
        <taxon>Spermatophyta</taxon>
        <taxon>Magnoliopsida</taxon>
        <taxon>eudicotyledons</taxon>
        <taxon>Gunneridae</taxon>
        <taxon>Pentapetalae</taxon>
        <taxon>rosids</taxon>
        <taxon>fabids</taxon>
        <taxon>Fabales</taxon>
        <taxon>Fabaceae</taxon>
        <taxon>Papilionoideae</taxon>
        <taxon>50 kb inversion clade</taxon>
        <taxon>NPAAA clade</taxon>
        <taxon>indigoferoid/millettioid clade</taxon>
        <taxon>Phaseoleae</taxon>
        <taxon>Vigna</taxon>
    </lineage>
</organism>
<protein>
    <submittedName>
        <fullName evidence="2">Uncharacterized protein LOC106766206</fullName>
    </submittedName>
</protein>
<reference evidence="1" key="1">
    <citation type="journal article" date="2014" name="Nat. Commun.">
        <title>Genome sequence of mungbean and insights into evolution within Vigna species.</title>
        <authorList>
            <person name="Kang Y.J."/>
            <person name="Kim S.K."/>
            <person name="Kim M.Y."/>
            <person name="Lestari P."/>
            <person name="Kim K.H."/>
            <person name="Ha B.K."/>
            <person name="Jun T.H."/>
            <person name="Hwang W.J."/>
            <person name="Lee T."/>
            <person name="Lee J."/>
            <person name="Shim S."/>
            <person name="Yoon M.Y."/>
            <person name="Jang Y.E."/>
            <person name="Han K.S."/>
            <person name="Taeprayoon P."/>
            <person name="Yoon N."/>
            <person name="Somta P."/>
            <person name="Tanya P."/>
            <person name="Kim K.S."/>
            <person name="Gwag J.G."/>
            <person name="Moon J.K."/>
            <person name="Lee Y.H."/>
            <person name="Park B.S."/>
            <person name="Bombarely A."/>
            <person name="Doyle J.J."/>
            <person name="Jackson S.A."/>
            <person name="Schafleitner R."/>
            <person name="Srinives P."/>
            <person name="Varshney R.K."/>
            <person name="Lee S.H."/>
        </authorList>
    </citation>
    <scope>NUCLEOTIDE SEQUENCE [LARGE SCALE GENOMIC DNA]</scope>
    <source>
        <strain evidence="1">cv. VC1973A</strain>
    </source>
</reference>